<reference evidence="2" key="2">
    <citation type="submission" date="2023-05" db="EMBL/GenBank/DDBJ databases">
        <authorList>
            <person name="Fouks B."/>
        </authorList>
    </citation>
    <scope>NUCLEOTIDE SEQUENCE</scope>
    <source>
        <strain evidence="2">Stay&amp;Tobe</strain>
        <tissue evidence="2">Testes</tissue>
    </source>
</reference>
<protein>
    <submittedName>
        <fullName evidence="2">Uncharacterized protein</fullName>
    </submittedName>
</protein>
<reference evidence="2" key="1">
    <citation type="journal article" date="2023" name="IScience">
        <title>Live-bearing cockroach genome reveals convergent evolutionary mechanisms linked to viviparity in insects and beyond.</title>
        <authorList>
            <person name="Fouks B."/>
            <person name="Harrison M.C."/>
            <person name="Mikhailova A.A."/>
            <person name="Marchal E."/>
            <person name="English S."/>
            <person name="Carruthers M."/>
            <person name="Jennings E.C."/>
            <person name="Chiamaka E.L."/>
            <person name="Frigard R.A."/>
            <person name="Pippel M."/>
            <person name="Attardo G.M."/>
            <person name="Benoit J.B."/>
            <person name="Bornberg-Bauer E."/>
            <person name="Tobe S.S."/>
        </authorList>
    </citation>
    <scope>NUCLEOTIDE SEQUENCE</scope>
    <source>
        <strain evidence="2">Stay&amp;Tobe</strain>
    </source>
</reference>
<accession>A0AAD8EG96</accession>
<sequence>MIRNIAEKCDGQSKQNSLRFPLKEATKRTADYCGKSENSIIKIRKEKLKELTEEAIETITDEDWNGYCKKVDEETKYWENDGIVSDVIDSIIVNLGSGSYSDSDNCEVSSSGTNCDSDDDYELSRPL</sequence>
<organism evidence="2 3">
    <name type="scientific">Diploptera punctata</name>
    <name type="common">Pacific beetle cockroach</name>
    <dbReference type="NCBI Taxonomy" id="6984"/>
    <lineage>
        <taxon>Eukaryota</taxon>
        <taxon>Metazoa</taxon>
        <taxon>Ecdysozoa</taxon>
        <taxon>Arthropoda</taxon>
        <taxon>Hexapoda</taxon>
        <taxon>Insecta</taxon>
        <taxon>Pterygota</taxon>
        <taxon>Neoptera</taxon>
        <taxon>Polyneoptera</taxon>
        <taxon>Dictyoptera</taxon>
        <taxon>Blattodea</taxon>
        <taxon>Blaberoidea</taxon>
        <taxon>Blaberidae</taxon>
        <taxon>Diplopterinae</taxon>
        <taxon>Diploptera</taxon>
    </lineage>
</organism>
<evidence type="ECO:0000256" key="1">
    <source>
        <dbReference type="SAM" id="MobiDB-lite"/>
    </source>
</evidence>
<dbReference type="Proteomes" id="UP001233999">
    <property type="component" value="Unassembled WGS sequence"/>
</dbReference>
<feature type="compositionally biased region" description="Polar residues" evidence="1">
    <location>
        <begin position="100"/>
        <end position="115"/>
    </location>
</feature>
<name>A0AAD8EG96_DIPPU</name>
<dbReference type="AlphaFoldDB" id="A0AAD8EG96"/>
<evidence type="ECO:0000313" key="3">
    <source>
        <dbReference type="Proteomes" id="UP001233999"/>
    </source>
</evidence>
<keyword evidence="3" id="KW-1185">Reference proteome</keyword>
<evidence type="ECO:0000313" key="2">
    <source>
        <dbReference type="EMBL" id="KAJ9588971.1"/>
    </source>
</evidence>
<feature type="region of interest" description="Disordered" evidence="1">
    <location>
        <begin position="100"/>
        <end position="127"/>
    </location>
</feature>
<comment type="caution">
    <text evidence="2">The sequence shown here is derived from an EMBL/GenBank/DDBJ whole genome shotgun (WGS) entry which is preliminary data.</text>
</comment>
<dbReference type="EMBL" id="JASPKZ010005291">
    <property type="protein sequence ID" value="KAJ9588971.1"/>
    <property type="molecule type" value="Genomic_DNA"/>
</dbReference>
<gene>
    <name evidence="2" type="ORF">L9F63_017731</name>
</gene>
<proteinExistence type="predicted"/>